<feature type="region of interest" description="Disordered" evidence="12">
    <location>
        <begin position="1"/>
        <end position="22"/>
    </location>
</feature>
<dbReference type="PROSITE" id="PS00379">
    <property type="entry name" value="CDP_ALCOHOL_P_TRANSF"/>
    <property type="match status" value="1"/>
</dbReference>
<evidence type="ECO:0000313" key="15">
    <source>
        <dbReference type="Proteomes" id="UP000505377"/>
    </source>
</evidence>
<dbReference type="Gene3D" id="1.20.120.1760">
    <property type="match status" value="1"/>
</dbReference>
<keyword evidence="10" id="KW-1208">Phospholipid metabolism</keyword>
<reference evidence="14 15" key="1">
    <citation type="submission" date="2020-05" db="EMBL/GenBank/DDBJ databases">
        <authorList>
            <person name="Mo P."/>
        </authorList>
    </citation>
    <scope>NUCLEOTIDE SEQUENCE [LARGE SCALE GENOMIC DNA]</scope>
    <source>
        <strain evidence="14 15">Gen01</strain>
    </source>
</reference>
<evidence type="ECO:0000313" key="14">
    <source>
        <dbReference type="EMBL" id="QJY48701.1"/>
    </source>
</evidence>
<dbReference type="PANTHER" id="PTHR14269">
    <property type="entry name" value="CDP-DIACYLGLYCEROL--GLYCEROL-3-PHOSPHATE 3-PHOSPHATIDYLTRANSFERASE-RELATED"/>
    <property type="match status" value="1"/>
</dbReference>
<dbReference type="PANTHER" id="PTHR14269:SF62">
    <property type="entry name" value="CDP-DIACYLGLYCEROL--GLYCEROL-3-PHOSPHATE 3-PHOSPHATIDYLTRANSFERASE 1, CHLOROPLASTIC"/>
    <property type="match status" value="1"/>
</dbReference>
<feature type="transmembrane region" description="Helical" evidence="13">
    <location>
        <begin position="35"/>
        <end position="53"/>
    </location>
</feature>
<proteinExistence type="inferred from homology"/>
<feature type="transmembrane region" description="Helical" evidence="13">
    <location>
        <begin position="154"/>
        <end position="172"/>
    </location>
</feature>
<accession>A0A6M6JQY8</accession>
<dbReference type="PIRSF" id="PIRSF000847">
    <property type="entry name" value="Phos_ph_gly_syn"/>
    <property type="match status" value="1"/>
</dbReference>
<evidence type="ECO:0000256" key="3">
    <source>
        <dbReference type="ARBA" id="ARBA00022516"/>
    </source>
</evidence>
<dbReference type="AlphaFoldDB" id="A0A6M6JQY8"/>
<organism evidence="14 15">
    <name type="scientific">Pseudonocardia broussonetiae</name>
    <dbReference type="NCBI Taxonomy" id="2736640"/>
    <lineage>
        <taxon>Bacteria</taxon>
        <taxon>Bacillati</taxon>
        <taxon>Actinomycetota</taxon>
        <taxon>Actinomycetes</taxon>
        <taxon>Pseudonocardiales</taxon>
        <taxon>Pseudonocardiaceae</taxon>
        <taxon>Pseudonocardia</taxon>
    </lineage>
</organism>
<comment type="subcellular location">
    <subcellularLocation>
        <location evidence="1">Membrane</location>
        <topology evidence="1">Multi-pass membrane protein</topology>
    </subcellularLocation>
</comment>
<dbReference type="GO" id="GO:0008444">
    <property type="term" value="F:CDP-diacylglycerol-glycerol-3-phosphate 3-phosphatidyltransferase activity"/>
    <property type="evidence" value="ECO:0007669"/>
    <property type="project" value="InterPro"/>
</dbReference>
<evidence type="ECO:0000256" key="11">
    <source>
        <dbReference type="RuleBase" id="RU003750"/>
    </source>
</evidence>
<keyword evidence="3" id="KW-0444">Lipid biosynthesis</keyword>
<keyword evidence="8 13" id="KW-0472">Membrane</keyword>
<dbReference type="GO" id="GO:0016020">
    <property type="term" value="C:membrane"/>
    <property type="evidence" value="ECO:0007669"/>
    <property type="project" value="UniProtKB-SubCell"/>
</dbReference>
<gene>
    <name evidence="14" type="ORF">HOP40_25365</name>
</gene>
<dbReference type="Proteomes" id="UP000505377">
    <property type="component" value="Chromosome"/>
</dbReference>
<evidence type="ECO:0000256" key="1">
    <source>
        <dbReference type="ARBA" id="ARBA00004141"/>
    </source>
</evidence>
<evidence type="ECO:0000256" key="6">
    <source>
        <dbReference type="ARBA" id="ARBA00022989"/>
    </source>
</evidence>
<dbReference type="InterPro" id="IPR000462">
    <property type="entry name" value="CDP-OH_P_trans"/>
</dbReference>
<dbReference type="UniPathway" id="UPA00085"/>
<dbReference type="KEGG" id="pbro:HOP40_25365"/>
<keyword evidence="7" id="KW-0443">Lipid metabolism</keyword>
<dbReference type="InterPro" id="IPR048254">
    <property type="entry name" value="CDP_ALCOHOL_P_TRANSF_CS"/>
</dbReference>
<sequence length="231" mass="24596">MRHIVHNGSPRRTPRPYPAGVSAPPTDRVLTVPNLLSLLRLAGVPLFLWLLLSPGADGTPGWGDGWAVLVLAVGGFTDWLDGKLARLLGQYSRLGALLDPAVDRLYILAALVGLGARGIVPWWFVGLLVARDLVLAVCVLVLRGRGYGPFVVTYLGKAATFLLLYAFPLLLLGQTDGALGAVALPLGLAFTVWGTALYLWSGALYLAQFVLALRTRLPHPGPPPSVLPSPD</sequence>
<keyword evidence="6 13" id="KW-1133">Transmembrane helix</keyword>
<evidence type="ECO:0000256" key="5">
    <source>
        <dbReference type="ARBA" id="ARBA00022692"/>
    </source>
</evidence>
<dbReference type="InterPro" id="IPR050324">
    <property type="entry name" value="CDP-alcohol_PTase-I"/>
</dbReference>
<dbReference type="EMBL" id="CP053564">
    <property type="protein sequence ID" value="QJY48701.1"/>
    <property type="molecule type" value="Genomic_DNA"/>
</dbReference>
<comment type="similarity">
    <text evidence="2 11">Belongs to the CDP-alcohol phosphatidyltransferase class-I family.</text>
</comment>
<evidence type="ECO:0000256" key="7">
    <source>
        <dbReference type="ARBA" id="ARBA00023098"/>
    </source>
</evidence>
<evidence type="ECO:0000256" key="10">
    <source>
        <dbReference type="ARBA" id="ARBA00023264"/>
    </source>
</evidence>
<keyword evidence="5 13" id="KW-0812">Transmembrane</keyword>
<feature type="transmembrane region" description="Helical" evidence="13">
    <location>
        <begin position="178"/>
        <end position="207"/>
    </location>
</feature>
<evidence type="ECO:0000256" key="13">
    <source>
        <dbReference type="SAM" id="Phobius"/>
    </source>
</evidence>
<dbReference type="Pfam" id="PF01066">
    <property type="entry name" value="CDP-OH_P_transf"/>
    <property type="match status" value="1"/>
</dbReference>
<evidence type="ECO:0000256" key="12">
    <source>
        <dbReference type="SAM" id="MobiDB-lite"/>
    </source>
</evidence>
<evidence type="ECO:0000256" key="4">
    <source>
        <dbReference type="ARBA" id="ARBA00022679"/>
    </source>
</evidence>
<dbReference type="InterPro" id="IPR043130">
    <property type="entry name" value="CDP-OH_PTrfase_TM_dom"/>
</dbReference>
<dbReference type="RefSeq" id="WP_172162781.1">
    <property type="nucleotide sequence ID" value="NZ_CP053564.1"/>
</dbReference>
<dbReference type="InterPro" id="IPR004570">
    <property type="entry name" value="Phosphatidylglycerol_P_synth"/>
</dbReference>
<evidence type="ECO:0000256" key="8">
    <source>
        <dbReference type="ARBA" id="ARBA00023136"/>
    </source>
</evidence>
<protein>
    <submittedName>
        <fullName evidence="14">CDP-alcohol phosphatidyltransferase family protein</fullName>
    </submittedName>
</protein>
<keyword evidence="15" id="KW-1185">Reference proteome</keyword>
<keyword evidence="4 11" id="KW-0808">Transferase</keyword>
<name>A0A6M6JQY8_9PSEU</name>
<evidence type="ECO:0000256" key="2">
    <source>
        <dbReference type="ARBA" id="ARBA00010441"/>
    </source>
</evidence>
<dbReference type="GO" id="GO:0046474">
    <property type="term" value="P:glycerophospholipid biosynthetic process"/>
    <property type="evidence" value="ECO:0007669"/>
    <property type="project" value="TreeGrafter"/>
</dbReference>
<evidence type="ECO:0000256" key="9">
    <source>
        <dbReference type="ARBA" id="ARBA00023209"/>
    </source>
</evidence>
<keyword evidence="9" id="KW-0594">Phospholipid biosynthesis</keyword>